<organism evidence="2">
    <name type="scientific">Noctiluca scintillans</name>
    <name type="common">Sea sparkle</name>
    <name type="synonym">Red tide dinoflagellate</name>
    <dbReference type="NCBI Taxonomy" id="2966"/>
    <lineage>
        <taxon>Eukaryota</taxon>
        <taxon>Sar</taxon>
        <taxon>Alveolata</taxon>
        <taxon>Dinophyceae</taxon>
        <taxon>Noctilucales</taxon>
        <taxon>Noctilucaceae</taxon>
        <taxon>Noctiluca</taxon>
    </lineage>
</organism>
<evidence type="ECO:0000313" key="2">
    <source>
        <dbReference type="EMBL" id="CAD8851123.1"/>
    </source>
</evidence>
<feature type="chain" id="PRO_5030588068" evidence="1">
    <location>
        <begin position="19"/>
        <end position="172"/>
    </location>
</feature>
<evidence type="ECO:0000256" key="1">
    <source>
        <dbReference type="SAM" id="SignalP"/>
    </source>
</evidence>
<accession>A0A7S1AF98</accession>
<sequence>MLPTAQIVTILTWMGTTALSSNGPEALSSDDRQALTVATGVSMVDASCQKGDCPLAGGCYEGTLAFLSECILSRSPVVAIIMPNPIILRDTSCTSLGFHPLKKVETGTSAPDACHSSHGRVSFFASDENLFWERVRASGFDAATACPLFRDIYAQCDSPTWTPETIMDKLSI</sequence>
<reference evidence="2" key="1">
    <citation type="submission" date="2021-01" db="EMBL/GenBank/DDBJ databases">
        <authorList>
            <person name="Corre E."/>
            <person name="Pelletier E."/>
            <person name="Niang G."/>
            <person name="Scheremetjew M."/>
            <person name="Finn R."/>
            <person name="Kale V."/>
            <person name="Holt S."/>
            <person name="Cochrane G."/>
            <person name="Meng A."/>
            <person name="Brown T."/>
            <person name="Cohen L."/>
        </authorList>
    </citation>
    <scope>NUCLEOTIDE SEQUENCE</scope>
</reference>
<name>A0A7S1AF98_NOCSC</name>
<keyword evidence="1" id="KW-0732">Signal</keyword>
<feature type="signal peptide" evidence="1">
    <location>
        <begin position="1"/>
        <end position="18"/>
    </location>
</feature>
<gene>
    <name evidence="2" type="ORF">NSCI0253_LOCUS25473</name>
</gene>
<dbReference type="AlphaFoldDB" id="A0A7S1AF98"/>
<proteinExistence type="predicted"/>
<dbReference type="EMBL" id="HBFQ01036127">
    <property type="protein sequence ID" value="CAD8851123.1"/>
    <property type="molecule type" value="Transcribed_RNA"/>
</dbReference>
<protein>
    <submittedName>
        <fullName evidence="2">Uncharacterized protein</fullName>
    </submittedName>
</protein>